<dbReference type="EMBL" id="JAPXFL010000003">
    <property type="protein sequence ID" value="KAK9509239.1"/>
    <property type="molecule type" value="Genomic_DNA"/>
</dbReference>
<accession>A0AAW1DE30</accession>
<reference evidence="2 3" key="1">
    <citation type="submission" date="2022-12" db="EMBL/GenBank/DDBJ databases">
        <title>Chromosome-level genome assembly of true bugs.</title>
        <authorList>
            <person name="Ma L."/>
            <person name="Li H."/>
        </authorList>
    </citation>
    <scope>NUCLEOTIDE SEQUENCE [LARGE SCALE GENOMIC DNA]</scope>
    <source>
        <strain evidence="2">Lab_2022b</strain>
    </source>
</reference>
<protein>
    <submittedName>
        <fullName evidence="2">Uncharacterized protein</fullName>
    </submittedName>
</protein>
<feature type="transmembrane region" description="Helical" evidence="1">
    <location>
        <begin position="21"/>
        <end position="40"/>
    </location>
</feature>
<evidence type="ECO:0000256" key="1">
    <source>
        <dbReference type="SAM" id="Phobius"/>
    </source>
</evidence>
<keyword evidence="1" id="KW-0812">Transmembrane</keyword>
<evidence type="ECO:0000313" key="3">
    <source>
        <dbReference type="Proteomes" id="UP001461498"/>
    </source>
</evidence>
<organism evidence="2 3">
    <name type="scientific">Rhynocoris fuscipes</name>
    <dbReference type="NCBI Taxonomy" id="488301"/>
    <lineage>
        <taxon>Eukaryota</taxon>
        <taxon>Metazoa</taxon>
        <taxon>Ecdysozoa</taxon>
        <taxon>Arthropoda</taxon>
        <taxon>Hexapoda</taxon>
        <taxon>Insecta</taxon>
        <taxon>Pterygota</taxon>
        <taxon>Neoptera</taxon>
        <taxon>Paraneoptera</taxon>
        <taxon>Hemiptera</taxon>
        <taxon>Heteroptera</taxon>
        <taxon>Panheteroptera</taxon>
        <taxon>Cimicomorpha</taxon>
        <taxon>Reduviidae</taxon>
        <taxon>Harpactorinae</taxon>
        <taxon>Harpactorini</taxon>
        <taxon>Rhynocoris</taxon>
    </lineage>
</organism>
<name>A0AAW1DE30_9HEMI</name>
<gene>
    <name evidence="2" type="ORF">O3M35_006594</name>
</gene>
<keyword evidence="1" id="KW-0472">Membrane</keyword>
<sequence>MVEARRPPKLTRSSSHRRLPYLVCLAVFLLIIYRSELYTWSALTKLWLIWHRKDPLNEKVINFILIKI</sequence>
<proteinExistence type="predicted"/>
<dbReference type="Proteomes" id="UP001461498">
    <property type="component" value="Unassembled WGS sequence"/>
</dbReference>
<keyword evidence="3" id="KW-1185">Reference proteome</keyword>
<comment type="caution">
    <text evidence="2">The sequence shown here is derived from an EMBL/GenBank/DDBJ whole genome shotgun (WGS) entry which is preliminary data.</text>
</comment>
<dbReference type="AlphaFoldDB" id="A0AAW1DE30"/>
<evidence type="ECO:0000313" key="2">
    <source>
        <dbReference type="EMBL" id="KAK9509239.1"/>
    </source>
</evidence>
<keyword evidence="1" id="KW-1133">Transmembrane helix</keyword>